<feature type="disulfide bond" evidence="14">
    <location>
        <begin position="33"/>
        <end position="64"/>
    </location>
</feature>
<comment type="similarity">
    <text evidence="13">Belongs to the SAT4 family.</text>
</comment>
<evidence type="ECO:0000256" key="12">
    <source>
        <dbReference type="ARBA" id="ARBA00023288"/>
    </source>
</evidence>
<evidence type="ECO:0000256" key="16">
    <source>
        <dbReference type="SAM" id="SignalP"/>
    </source>
</evidence>
<keyword evidence="6" id="KW-0325">Glycoprotein</keyword>
<evidence type="ECO:0000256" key="4">
    <source>
        <dbReference type="ARBA" id="ARBA00010031"/>
    </source>
</evidence>
<sequence>MVSLLPTLVSIYLLGFVWVAVAQSTLPECAQPCLLMAFGANTCTPTDLDCICTNEGFQNDVTLCVASSCTIPDQLGTPHSDTTNSSLTTCGAPVRNRGPKYIVLSNTMFSISTGFVVGRIAFKILVSRVDIGMDDWTVLATMMISIPSAIVTVYGTVANGLGQHIWTLTPYEITSMLKYFFVMAVLYFTQTALLKLCLVFFYIRVFPSQGVQRLLWATVIFVIAWGLTFVLAGIFQCTPVHYFWNKWDGLHEGHCVDINAITVTHAAISIALDVWILAIPMWQLRQLRMHWKKKMGVGLMFCVGTFVTIVSILRLRALMDFVVSSDASWDFYNVSVWSTIEICTGIMCSCLPTVRQLLAKLFPIIQGSSARSRHKYYNYDRSEELQKIGRSNTSRDVRIATMASSGDTGSAEFKDDRGIVVETSYTIKRTQGDLDEVSLVSHDDKKGKGSRAV</sequence>
<dbReference type="Proteomes" id="UP000756921">
    <property type="component" value="Unassembled WGS sequence"/>
</dbReference>
<evidence type="ECO:0000313" key="18">
    <source>
        <dbReference type="EMBL" id="KAF9736445.1"/>
    </source>
</evidence>
<protein>
    <submittedName>
        <fullName evidence="18">CFEM domain-containing protein</fullName>
    </submittedName>
</protein>
<gene>
    <name evidence="18" type="ORF">PMIN01_04224</name>
</gene>
<keyword evidence="6" id="KW-0336">GPI-anchor</keyword>
<evidence type="ECO:0000256" key="3">
    <source>
        <dbReference type="ARBA" id="ARBA00004613"/>
    </source>
</evidence>
<keyword evidence="7 15" id="KW-0812">Transmembrane</keyword>
<evidence type="ECO:0000256" key="8">
    <source>
        <dbReference type="ARBA" id="ARBA00022729"/>
    </source>
</evidence>
<dbReference type="Pfam" id="PF05730">
    <property type="entry name" value="CFEM"/>
    <property type="match status" value="1"/>
</dbReference>
<reference evidence="18" key="1">
    <citation type="journal article" date="2020" name="Mol. Plant Microbe Interact.">
        <title>Genome Sequence of the Biocontrol Agent Coniothyrium minitans strain Conio (IMI 134523).</title>
        <authorList>
            <person name="Patel D."/>
            <person name="Shittu T.A."/>
            <person name="Baroncelli R."/>
            <person name="Muthumeenakshi S."/>
            <person name="Osborne T.H."/>
            <person name="Janganan T.K."/>
            <person name="Sreenivasaprasad S."/>
        </authorList>
    </citation>
    <scope>NUCLEOTIDE SEQUENCE</scope>
    <source>
        <strain evidence="18">Conio</strain>
    </source>
</reference>
<feature type="transmembrane region" description="Helical" evidence="15">
    <location>
        <begin position="177"/>
        <end position="202"/>
    </location>
</feature>
<keyword evidence="19" id="KW-1185">Reference proteome</keyword>
<comment type="caution">
    <text evidence="14">Lacks conserved residue(s) required for the propagation of feature annotation.</text>
</comment>
<dbReference type="AlphaFoldDB" id="A0A9P6GLA8"/>
<feature type="domain" description="CFEM" evidence="17">
    <location>
        <begin position="3"/>
        <end position="118"/>
    </location>
</feature>
<dbReference type="GO" id="GO:0005576">
    <property type="term" value="C:extracellular region"/>
    <property type="evidence" value="ECO:0007669"/>
    <property type="project" value="UniProtKB-SubCell"/>
</dbReference>
<evidence type="ECO:0000256" key="10">
    <source>
        <dbReference type="ARBA" id="ARBA00023136"/>
    </source>
</evidence>
<feature type="transmembrane region" description="Helical" evidence="15">
    <location>
        <begin position="101"/>
        <end position="126"/>
    </location>
</feature>
<keyword evidence="14" id="KW-0479">Metal-binding</keyword>
<evidence type="ECO:0000256" key="9">
    <source>
        <dbReference type="ARBA" id="ARBA00022989"/>
    </source>
</evidence>
<dbReference type="PROSITE" id="PS52012">
    <property type="entry name" value="CFEM"/>
    <property type="match status" value="1"/>
</dbReference>
<keyword evidence="5" id="KW-0964">Secreted</keyword>
<feature type="transmembrane region" description="Helical" evidence="15">
    <location>
        <begin position="214"/>
        <end position="244"/>
    </location>
</feature>
<comment type="caution">
    <text evidence="18">The sequence shown here is derived from an EMBL/GenBank/DDBJ whole genome shotgun (WGS) entry which is preliminary data.</text>
</comment>
<evidence type="ECO:0000259" key="17">
    <source>
        <dbReference type="PROSITE" id="PS52012"/>
    </source>
</evidence>
<dbReference type="InterPro" id="IPR052337">
    <property type="entry name" value="SAT4-like"/>
</dbReference>
<feature type="disulfide bond" evidence="14">
    <location>
        <begin position="43"/>
        <end position="50"/>
    </location>
</feature>
<keyword evidence="14" id="KW-0408">Iron</keyword>
<organism evidence="18 19">
    <name type="scientific">Paraphaeosphaeria minitans</name>
    <dbReference type="NCBI Taxonomy" id="565426"/>
    <lineage>
        <taxon>Eukaryota</taxon>
        <taxon>Fungi</taxon>
        <taxon>Dikarya</taxon>
        <taxon>Ascomycota</taxon>
        <taxon>Pezizomycotina</taxon>
        <taxon>Dothideomycetes</taxon>
        <taxon>Pleosporomycetidae</taxon>
        <taxon>Pleosporales</taxon>
        <taxon>Massarineae</taxon>
        <taxon>Didymosphaeriaceae</taxon>
        <taxon>Paraphaeosphaeria</taxon>
    </lineage>
</organism>
<keyword evidence="12" id="KW-0449">Lipoprotein</keyword>
<evidence type="ECO:0000256" key="7">
    <source>
        <dbReference type="ARBA" id="ARBA00022692"/>
    </source>
</evidence>
<feature type="transmembrane region" description="Helical" evidence="15">
    <location>
        <begin position="138"/>
        <end position="157"/>
    </location>
</feature>
<feature type="chain" id="PRO_5040428894" evidence="16">
    <location>
        <begin position="23"/>
        <end position="453"/>
    </location>
</feature>
<evidence type="ECO:0000256" key="5">
    <source>
        <dbReference type="ARBA" id="ARBA00022525"/>
    </source>
</evidence>
<keyword evidence="10 15" id="KW-0472">Membrane</keyword>
<feature type="transmembrane region" description="Helical" evidence="15">
    <location>
        <begin position="264"/>
        <end position="284"/>
    </location>
</feature>
<comment type="similarity">
    <text evidence="4">Belongs to the RBT5 family.</text>
</comment>
<accession>A0A9P6GLA8</accession>
<dbReference type="InterPro" id="IPR049326">
    <property type="entry name" value="Rhodopsin_dom_fungi"/>
</dbReference>
<proteinExistence type="inferred from homology"/>
<dbReference type="GO" id="GO:0098552">
    <property type="term" value="C:side of membrane"/>
    <property type="evidence" value="ECO:0007669"/>
    <property type="project" value="UniProtKB-KW"/>
</dbReference>
<evidence type="ECO:0000256" key="11">
    <source>
        <dbReference type="ARBA" id="ARBA00023157"/>
    </source>
</evidence>
<dbReference type="EMBL" id="WJXW01000004">
    <property type="protein sequence ID" value="KAF9736445.1"/>
    <property type="molecule type" value="Genomic_DNA"/>
</dbReference>
<dbReference type="Pfam" id="PF20684">
    <property type="entry name" value="Fung_rhodopsin"/>
    <property type="match status" value="1"/>
</dbReference>
<evidence type="ECO:0000256" key="14">
    <source>
        <dbReference type="PROSITE-ProRule" id="PRU01356"/>
    </source>
</evidence>
<keyword evidence="9 15" id="KW-1133">Transmembrane helix</keyword>
<evidence type="ECO:0000256" key="13">
    <source>
        <dbReference type="ARBA" id="ARBA00038359"/>
    </source>
</evidence>
<dbReference type="PANTHER" id="PTHR33048:SF143">
    <property type="entry name" value="EXTRACELLULAR MEMBRANE PROTEIN CFEM DOMAIN-CONTAINING PROTEIN-RELATED"/>
    <property type="match status" value="1"/>
</dbReference>
<keyword evidence="8 16" id="KW-0732">Signal</keyword>
<feature type="signal peptide" evidence="16">
    <location>
        <begin position="1"/>
        <end position="22"/>
    </location>
</feature>
<feature type="disulfide bond" evidence="14">
    <location>
        <begin position="29"/>
        <end position="69"/>
    </location>
</feature>
<evidence type="ECO:0000256" key="1">
    <source>
        <dbReference type="ARBA" id="ARBA00004141"/>
    </source>
</evidence>
<keyword evidence="11 14" id="KW-1015">Disulfide bond</keyword>
<dbReference type="PANTHER" id="PTHR33048">
    <property type="entry name" value="PTH11-LIKE INTEGRAL MEMBRANE PROTEIN (AFU_ORTHOLOGUE AFUA_5G11245)"/>
    <property type="match status" value="1"/>
</dbReference>
<feature type="transmembrane region" description="Helical" evidence="15">
    <location>
        <begin position="296"/>
        <end position="315"/>
    </location>
</feature>
<evidence type="ECO:0000256" key="6">
    <source>
        <dbReference type="ARBA" id="ARBA00022622"/>
    </source>
</evidence>
<dbReference type="GO" id="GO:0046872">
    <property type="term" value="F:metal ion binding"/>
    <property type="evidence" value="ECO:0007669"/>
    <property type="project" value="UniProtKB-UniRule"/>
</dbReference>
<evidence type="ECO:0000256" key="15">
    <source>
        <dbReference type="SAM" id="Phobius"/>
    </source>
</evidence>
<comment type="subcellular location">
    <subcellularLocation>
        <location evidence="2">Membrane</location>
        <topology evidence="2">Lipid-anchor</topology>
        <topology evidence="2">GPI-anchor</topology>
    </subcellularLocation>
    <subcellularLocation>
        <location evidence="1">Membrane</location>
        <topology evidence="1">Multi-pass membrane protein</topology>
    </subcellularLocation>
    <subcellularLocation>
        <location evidence="3">Secreted</location>
    </subcellularLocation>
</comment>
<dbReference type="InterPro" id="IPR008427">
    <property type="entry name" value="Extracellular_membr_CFEM_dom"/>
</dbReference>
<evidence type="ECO:0000313" key="19">
    <source>
        <dbReference type="Proteomes" id="UP000756921"/>
    </source>
</evidence>
<dbReference type="OrthoDB" id="2496787at2759"/>
<evidence type="ECO:0000256" key="2">
    <source>
        <dbReference type="ARBA" id="ARBA00004589"/>
    </source>
</evidence>
<keyword evidence="14" id="KW-0349">Heme</keyword>
<feature type="binding site" description="axial binding residue" evidence="14">
    <location>
        <position position="47"/>
    </location>
    <ligand>
        <name>heme</name>
        <dbReference type="ChEBI" id="CHEBI:30413"/>
    </ligand>
    <ligandPart>
        <name>Fe</name>
        <dbReference type="ChEBI" id="CHEBI:18248"/>
    </ligandPart>
</feature>
<name>A0A9P6GLA8_9PLEO</name>